<dbReference type="GO" id="GO:0005829">
    <property type="term" value="C:cytosol"/>
    <property type="evidence" value="ECO:0007669"/>
    <property type="project" value="TreeGrafter"/>
</dbReference>
<dbReference type="Gene3D" id="1.10.10.10">
    <property type="entry name" value="Winged helix-like DNA-binding domain superfamily/Winged helix DNA-binding domain"/>
    <property type="match status" value="1"/>
</dbReference>
<evidence type="ECO:0000256" key="3">
    <source>
        <dbReference type="ARBA" id="ARBA00023125"/>
    </source>
</evidence>
<proteinExistence type="inferred from homology"/>
<dbReference type="PRINTS" id="PR00039">
    <property type="entry name" value="HTHLYSR"/>
</dbReference>
<comment type="similarity">
    <text evidence="1">Belongs to the LysR transcriptional regulatory family.</text>
</comment>
<name>A0A916UQ22_9HYPH</name>
<dbReference type="InterPro" id="IPR000847">
    <property type="entry name" value="LysR_HTH_N"/>
</dbReference>
<evidence type="ECO:0000313" key="6">
    <source>
        <dbReference type="EMBL" id="GGC82263.1"/>
    </source>
</evidence>
<protein>
    <recommendedName>
        <fullName evidence="5">HTH lysR-type domain-containing protein</fullName>
    </recommendedName>
</protein>
<organism evidence="6 7">
    <name type="scientific">Chelatococcus reniformis</name>
    <dbReference type="NCBI Taxonomy" id="1494448"/>
    <lineage>
        <taxon>Bacteria</taxon>
        <taxon>Pseudomonadati</taxon>
        <taxon>Pseudomonadota</taxon>
        <taxon>Alphaproteobacteria</taxon>
        <taxon>Hyphomicrobiales</taxon>
        <taxon>Chelatococcaceae</taxon>
        <taxon>Chelatococcus</taxon>
    </lineage>
</organism>
<evidence type="ECO:0000259" key="5">
    <source>
        <dbReference type="PROSITE" id="PS50931"/>
    </source>
</evidence>
<keyword evidence="4" id="KW-0804">Transcription</keyword>
<evidence type="ECO:0000313" key="7">
    <source>
        <dbReference type="Proteomes" id="UP000637002"/>
    </source>
</evidence>
<dbReference type="SUPFAM" id="SSF46785">
    <property type="entry name" value="Winged helix' DNA-binding domain"/>
    <property type="match status" value="1"/>
</dbReference>
<sequence length="310" mass="33871">MEGPVNLRSWRHFLLIAEAGSFTRAALQLRVAQPVLSREMAELERQLGARLFHRHARGVRLSAAGDRFRLRAQDILKSIDEVPHELADARSEPVGTLAVGMPPSMGGYITSEAIKVYRARYPAVRLNVSILPGEECYERLVERYLDIGVIASRRGQRGLDTTPLLADDVGLFGAHQLLEGVPDSVSIKELAELPLMLAPAPTFVHDLLSAEFMREGMRLKTAVEANLWAVTELVRGGVGLSIFSECAKGTFDPGSVRFIRVLGPAILWSIATLSYRPVTPAATAFAGVLRAIVDQKSPQATWAPARDAQS</sequence>
<gene>
    <name evidence="6" type="ORF">GCM10010994_45230</name>
</gene>
<keyword evidence="7" id="KW-1185">Reference proteome</keyword>
<feature type="domain" description="HTH lysR-type" evidence="5">
    <location>
        <begin position="5"/>
        <end position="62"/>
    </location>
</feature>
<accession>A0A916UQ22</accession>
<evidence type="ECO:0000256" key="4">
    <source>
        <dbReference type="ARBA" id="ARBA00023163"/>
    </source>
</evidence>
<dbReference type="Proteomes" id="UP000637002">
    <property type="component" value="Unassembled WGS sequence"/>
</dbReference>
<dbReference type="Gene3D" id="3.40.190.290">
    <property type="match status" value="1"/>
</dbReference>
<dbReference type="PROSITE" id="PS50931">
    <property type="entry name" value="HTH_LYSR"/>
    <property type="match status" value="1"/>
</dbReference>
<dbReference type="RefSeq" id="WP_188611425.1">
    <property type="nucleotide sequence ID" value="NZ_BMGG01000008.1"/>
</dbReference>
<dbReference type="EMBL" id="BMGG01000008">
    <property type="protein sequence ID" value="GGC82263.1"/>
    <property type="molecule type" value="Genomic_DNA"/>
</dbReference>
<dbReference type="FunFam" id="1.10.10.10:FF:000001">
    <property type="entry name" value="LysR family transcriptional regulator"/>
    <property type="match status" value="1"/>
</dbReference>
<evidence type="ECO:0000256" key="2">
    <source>
        <dbReference type="ARBA" id="ARBA00023015"/>
    </source>
</evidence>
<dbReference type="InterPro" id="IPR005119">
    <property type="entry name" value="LysR_subst-bd"/>
</dbReference>
<dbReference type="InterPro" id="IPR036388">
    <property type="entry name" value="WH-like_DNA-bd_sf"/>
</dbReference>
<reference evidence="6" key="1">
    <citation type="journal article" date="2014" name="Int. J. Syst. Evol. Microbiol.">
        <title>Complete genome sequence of Corynebacterium casei LMG S-19264T (=DSM 44701T), isolated from a smear-ripened cheese.</title>
        <authorList>
            <consortium name="US DOE Joint Genome Institute (JGI-PGF)"/>
            <person name="Walter F."/>
            <person name="Albersmeier A."/>
            <person name="Kalinowski J."/>
            <person name="Ruckert C."/>
        </authorList>
    </citation>
    <scope>NUCLEOTIDE SEQUENCE</scope>
    <source>
        <strain evidence="6">CGMCC 1.12919</strain>
    </source>
</reference>
<dbReference type="CDD" id="cd05466">
    <property type="entry name" value="PBP2_LTTR_substrate"/>
    <property type="match status" value="1"/>
</dbReference>
<evidence type="ECO:0000256" key="1">
    <source>
        <dbReference type="ARBA" id="ARBA00009437"/>
    </source>
</evidence>
<dbReference type="GO" id="GO:0003677">
    <property type="term" value="F:DNA binding"/>
    <property type="evidence" value="ECO:0007669"/>
    <property type="project" value="UniProtKB-KW"/>
</dbReference>
<dbReference type="AlphaFoldDB" id="A0A916UQ22"/>
<reference evidence="6" key="2">
    <citation type="submission" date="2020-09" db="EMBL/GenBank/DDBJ databases">
        <authorList>
            <person name="Sun Q."/>
            <person name="Zhou Y."/>
        </authorList>
    </citation>
    <scope>NUCLEOTIDE SEQUENCE</scope>
    <source>
        <strain evidence="6">CGMCC 1.12919</strain>
    </source>
</reference>
<dbReference type="Pfam" id="PF03466">
    <property type="entry name" value="LysR_substrate"/>
    <property type="match status" value="1"/>
</dbReference>
<dbReference type="InterPro" id="IPR050950">
    <property type="entry name" value="HTH-type_LysR_regulators"/>
</dbReference>
<dbReference type="GO" id="GO:0003700">
    <property type="term" value="F:DNA-binding transcription factor activity"/>
    <property type="evidence" value="ECO:0007669"/>
    <property type="project" value="InterPro"/>
</dbReference>
<dbReference type="InterPro" id="IPR036390">
    <property type="entry name" value="WH_DNA-bd_sf"/>
</dbReference>
<dbReference type="SUPFAM" id="SSF53850">
    <property type="entry name" value="Periplasmic binding protein-like II"/>
    <property type="match status" value="1"/>
</dbReference>
<dbReference type="PANTHER" id="PTHR30419">
    <property type="entry name" value="HTH-TYPE TRANSCRIPTIONAL REGULATOR YBHD"/>
    <property type="match status" value="1"/>
</dbReference>
<keyword evidence="3" id="KW-0238">DNA-binding</keyword>
<comment type="caution">
    <text evidence="6">The sequence shown here is derived from an EMBL/GenBank/DDBJ whole genome shotgun (WGS) entry which is preliminary data.</text>
</comment>
<dbReference type="Pfam" id="PF00126">
    <property type="entry name" value="HTH_1"/>
    <property type="match status" value="1"/>
</dbReference>
<keyword evidence="2" id="KW-0805">Transcription regulation</keyword>